<organism evidence="2 3">
    <name type="scientific">Rhizophagus irregularis</name>
    <dbReference type="NCBI Taxonomy" id="588596"/>
    <lineage>
        <taxon>Eukaryota</taxon>
        <taxon>Fungi</taxon>
        <taxon>Fungi incertae sedis</taxon>
        <taxon>Mucoromycota</taxon>
        <taxon>Glomeromycotina</taxon>
        <taxon>Glomeromycetes</taxon>
        <taxon>Glomerales</taxon>
        <taxon>Glomeraceae</taxon>
        <taxon>Rhizophagus</taxon>
    </lineage>
</organism>
<evidence type="ECO:0000313" key="2">
    <source>
        <dbReference type="EMBL" id="PKK58933.1"/>
    </source>
</evidence>
<dbReference type="PANTHER" id="PTHR35617:SF3">
    <property type="entry name" value="CORE-BINDING (CB) DOMAIN-CONTAINING PROTEIN"/>
    <property type="match status" value="1"/>
</dbReference>
<dbReference type="Proteomes" id="UP000233469">
    <property type="component" value="Unassembled WGS sequence"/>
</dbReference>
<evidence type="ECO:0000256" key="1">
    <source>
        <dbReference type="ARBA" id="ARBA00023125"/>
    </source>
</evidence>
<keyword evidence="1" id="KW-0238">DNA-binding</keyword>
<dbReference type="InterPro" id="IPR010998">
    <property type="entry name" value="Integrase_recombinase_N"/>
</dbReference>
<accession>A0A2N1MBB6</accession>
<gene>
    <name evidence="2" type="ORF">RhiirC2_795561</name>
</gene>
<dbReference type="VEuPathDB" id="FungiDB:RhiirA1_56199"/>
<sequence length="227" mass="25550">MENVRLQNFRIRYQEKGFSEKAIELLLASLDQNSTRSISSNLRVWLCWCESRNLDSITCDLNSICEFFDDKLKDGKAANTIAGYRTTISEVHELVDGQSQNDNLDISSSLEYILSLGDNDSMSFRQLMVKTAFLVALVIASHPSNIVRMDLITLQATDNSYSFDCVAPKEYNIASVHSTATTKRRIKRIFIGSYSDNILLCPFSTLKPYSPAAIDTIAGWIKLVIQI</sequence>
<dbReference type="PANTHER" id="PTHR35617">
    <property type="entry name" value="PHAGE_INTEGRASE DOMAIN-CONTAINING PROTEIN"/>
    <property type="match status" value="1"/>
</dbReference>
<dbReference type="EMBL" id="LLXL01003305">
    <property type="protein sequence ID" value="PKK58933.1"/>
    <property type="molecule type" value="Genomic_DNA"/>
</dbReference>
<proteinExistence type="predicted"/>
<dbReference type="Gene3D" id="1.10.150.130">
    <property type="match status" value="1"/>
</dbReference>
<dbReference type="AlphaFoldDB" id="A0A2N1MBB6"/>
<comment type="caution">
    <text evidence="2">The sequence shown here is derived from an EMBL/GenBank/DDBJ whole genome shotgun (WGS) entry which is preliminary data.</text>
</comment>
<reference evidence="2 3" key="1">
    <citation type="submission" date="2016-04" db="EMBL/GenBank/DDBJ databases">
        <title>Genome analyses suggest a sexual origin of heterokaryosis in a supposedly ancient asexual fungus.</title>
        <authorList>
            <person name="Ropars J."/>
            <person name="Sedzielewska K."/>
            <person name="Noel J."/>
            <person name="Charron P."/>
            <person name="Farinelli L."/>
            <person name="Marton T."/>
            <person name="Kruger M."/>
            <person name="Pelin A."/>
            <person name="Brachmann A."/>
            <person name="Corradi N."/>
        </authorList>
    </citation>
    <scope>NUCLEOTIDE SEQUENCE [LARGE SCALE GENOMIC DNA]</scope>
    <source>
        <strain evidence="2 3">C2</strain>
    </source>
</reference>
<protein>
    <submittedName>
        <fullName evidence="2">Uncharacterized protein</fullName>
    </submittedName>
</protein>
<dbReference type="GO" id="GO:0003677">
    <property type="term" value="F:DNA binding"/>
    <property type="evidence" value="ECO:0007669"/>
    <property type="project" value="UniProtKB-KW"/>
</dbReference>
<reference evidence="2 3" key="2">
    <citation type="submission" date="2017-10" db="EMBL/GenBank/DDBJ databases">
        <title>Extensive intraspecific genome diversity in a model arbuscular mycorrhizal fungus.</title>
        <authorList>
            <person name="Chen E.C.H."/>
            <person name="Morin E."/>
            <person name="Baudet D."/>
            <person name="Noel J."/>
            <person name="Ndikumana S."/>
            <person name="Charron P."/>
            <person name="St-Onge C."/>
            <person name="Giorgi J."/>
            <person name="Grigoriev I.V."/>
            <person name="Roux C."/>
            <person name="Martin F.M."/>
            <person name="Corradi N."/>
        </authorList>
    </citation>
    <scope>NUCLEOTIDE SEQUENCE [LARGE SCALE GENOMIC DNA]</scope>
    <source>
        <strain evidence="2 3">C2</strain>
    </source>
</reference>
<dbReference type="SUPFAM" id="SSF47823">
    <property type="entry name" value="lambda integrase-like, N-terminal domain"/>
    <property type="match status" value="1"/>
</dbReference>
<name>A0A2N1MBB6_9GLOM</name>
<evidence type="ECO:0000313" key="3">
    <source>
        <dbReference type="Proteomes" id="UP000233469"/>
    </source>
</evidence>
<dbReference type="VEuPathDB" id="FungiDB:FUN_010891"/>